<dbReference type="PANTHER" id="PTHR33383">
    <property type="entry name" value="MEMBRANE PROTEIN INSERTION EFFICIENCY FACTOR-RELATED"/>
    <property type="match status" value="1"/>
</dbReference>
<proteinExistence type="inferred from homology"/>
<keyword evidence="1" id="KW-1133">Transmembrane helix</keyword>
<evidence type="ECO:0000313" key="2">
    <source>
        <dbReference type="EMBL" id="CAB4912840.1"/>
    </source>
</evidence>
<protein>
    <submittedName>
        <fullName evidence="2">Unannotated protein</fullName>
    </submittedName>
</protein>
<dbReference type="SMART" id="SM01234">
    <property type="entry name" value="Haemolytic"/>
    <property type="match status" value="1"/>
</dbReference>
<dbReference type="NCBIfam" id="TIGR00278">
    <property type="entry name" value="membrane protein insertion efficiency factor YidD"/>
    <property type="match status" value="1"/>
</dbReference>
<reference evidence="2" key="1">
    <citation type="submission" date="2020-05" db="EMBL/GenBank/DDBJ databases">
        <authorList>
            <person name="Chiriac C."/>
            <person name="Salcher M."/>
            <person name="Ghai R."/>
            <person name="Kavagutti S V."/>
        </authorList>
    </citation>
    <scope>NUCLEOTIDE SEQUENCE</scope>
</reference>
<keyword evidence="1" id="KW-0472">Membrane</keyword>
<evidence type="ECO:0000256" key="1">
    <source>
        <dbReference type="SAM" id="Phobius"/>
    </source>
</evidence>
<organism evidence="2">
    <name type="scientific">freshwater metagenome</name>
    <dbReference type="NCBI Taxonomy" id="449393"/>
    <lineage>
        <taxon>unclassified sequences</taxon>
        <taxon>metagenomes</taxon>
        <taxon>ecological metagenomes</taxon>
    </lineage>
</organism>
<sequence>MRILRAIHRGLDCTIFAFIRLILIGLITGYRMTLSPIIGPTCRFHPSCSAYGLESIKTHGAAKGTALITWRLLRCNPWNLGGLDPVPDRGHWHPSINPDGTPRVKSATITPYI</sequence>
<dbReference type="Pfam" id="PF01809">
    <property type="entry name" value="YidD"/>
    <property type="match status" value="1"/>
</dbReference>
<dbReference type="PANTHER" id="PTHR33383:SF1">
    <property type="entry name" value="MEMBRANE PROTEIN INSERTION EFFICIENCY FACTOR-RELATED"/>
    <property type="match status" value="1"/>
</dbReference>
<dbReference type="EMBL" id="CAFBMR010000030">
    <property type="protein sequence ID" value="CAB4912840.1"/>
    <property type="molecule type" value="Genomic_DNA"/>
</dbReference>
<name>A0A6J7H936_9ZZZZ</name>
<dbReference type="InterPro" id="IPR002696">
    <property type="entry name" value="Membr_insert_effic_factor_YidD"/>
</dbReference>
<dbReference type="HAMAP" id="MF_00386">
    <property type="entry name" value="UPF0161_YidD"/>
    <property type="match status" value="1"/>
</dbReference>
<gene>
    <name evidence="2" type="ORF">UFOPK3610_00925</name>
</gene>
<dbReference type="AlphaFoldDB" id="A0A6J7H936"/>
<accession>A0A6J7H936</accession>
<feature type="transmembrane region" description="Helical" evidence="1">
    <location>
        <begin position="12"/>
        <end position="32"/>
    </location>
</feature>
<keyword evidence="1" id="KW-0812">Transmembrane</keyword>